<dbReference type="Pfam" id="PF09414">
    <property type="entry name" value="RNA_ligase"/>
    <property type="match status" value="1"/>
</dbReference>
<feature type="domain" description="Tyrosine specific protein phosphatases" evidence="4">
    <location>
        <begin position="803"/>
        <end position="887"/>
    </location>
</feature>
<dbReference type="CDD" id="cd14504">
    <property type="entry name" value="DUSP23"/>
    <property type="match status" value="1"/>
</dbReference>
<protein>
    <submittedName>
        <fullName evidence="5">Uncharacterized protein</fullName>
    </submittedName>
</protein>
<organism evidence="5 6">
    <name type="scientific">Rhizoctonia solani</name>
    <dbReference type="NCBI Taxonomy" id="456999"/>
    <lineage>
        <taxon>Eukaryota</taxon>
        <taxon>Fungi</taxon>
        <taxon>Dikarya</taxon>
        <taxon>Basidiomycota</taxon>
        <taxon>Agaricomycotina</taxon>
        <taxon>Agaricomycetes</taxon>
        <taxon>Cantharellales</taxon>
        <taxon>Ceratobasidiaceae</taxon>
        <taxon>Rhizoctonia</taxon>
    </lineage>
</organism>
<dbReference type="Pfam" id="PF02668">
    <property type="entry name" value="TauD"/>
    <property type="match status" value="1"/>
</dbReference>
<dbReference type="EMBL" id="CYGV01001234">
    <property type="protein sequence ID" value="CUA71382.1"/>
    <property type="molecule type" value="Genomic_DNA"/>
</dbReference>
<dbReference type="FunFam" id="3.60.130.10:FF:000005">
    <property type="entry name" value="TfdA family taurine dioxygenase"/>
    <property type="match status" value="1"/>
</dbReference>
<reference evidence="5 6" key="1">
    <citation type="submission" date="2015-07" db="EMBL/GenBank/DDBJ databases">
        <authorList>
            <person name="Noorani M."/>
        </authorList>
    </citation>
    <scope>NUCLEOTIDE SEQUENCE [LARGE SCALE GENOMIC DNA]</scope>
    <source>
        <strain evidence="5">BBA 69670</strain>
    </source>
</reference>
<accession>A0A0K6FZI6</accession>
<dbReference type="InterPro" id="IPR054498">
    <property type="entry name" value="2H-SAK"/>
</dbReference>
<dbReference type="Proteomes" id="UP000044841">
    <property type="component" value="Unassembled WGS sequence"/>
</dbReference>
<dbReference type="Pfam" id="PF22784">
    <property type="entry name" value="PTP-SAK"/>
    <property type="match status" value="1"/>
</dbReference>
<dbReference type="Pfam" id="PF13671">
    <property type="entry name" value="AAA_33"/>
    <property type="match status" value="1"/>
</dbReference>
<dbReference type="SUPFAM" id="SSF51197">
    <property type="entry name" value="Clavaminate synthase-like"/>
    <property type="match status" value="1"/>
</dbReference>
<proteinExistence type="predicted"/>
<dbReference type="InterPro" id="IPR052732">
    <property type="entry name" value="Cell-binding_unc_protein"/>
</dbReference>
<dbReference type="Gene3D" id="3.90.190.10">
    <property type="entry name" value="Protein tyrosine phosphatase superfamily"/>
    <property type="match status" value="1"/>
</dbReference>
<keyword evidence="2" id="KW-0560">Oxidoreductase</keyword>
<dbReference type="PROSITE" id="PS50056">
    <property type="entry name" value="TYR_PHOSPHATASE_2"/>
    <property type="match status" value="1"/>
</dbReference>
<dbReference type="InterPro" id="IPR057023">
    <property type="entry name" value="PTP-SAK"/>
</dbReference>
<evidence type="ECO:0000256" key="1">
    <source>
        <dbReference type="ARBA" id="ARBA00022801"/>
    </source>
</evidence>
<dbReference type="GO" id="GO:0016491">
    <property type="term" value="F:oxidoreductase activity"/>
    <property type="evidence" value="ECO:0007669"/>
    <property type="project" value="UniProtKB-KW"/>
</dbReference>
<dbReference type="InterPro" id="IPR027417">
    <property type="entry name" value="P-loop_NTPase"/>
</dbReference>
<dbReference type="Pfam" id="PF22547">
    <property type="entry name" value="2H-SAK"/>
    <property type="match status" value="1"/>
</dbReference>
<gene>
    <name evidence="5" type="ORF">RSOLAG22IIIB_04597</name>
</gene>
<sequence length="1285" mass="144133">MATETQTKKTVSQVLASLSLTGSPTPIRSTGSLEKLDKIDSTPTIGTEFGRSVQLSQLLKAENSDTLIRDLAVLISERGVVFFRDQDITIEEQKQLGTRLGELSGKPESSKLHVHPLTETNAELGDEISVISSERRASGTRPDFSHLASRGWHSDITFEPIPSDYAILKLRELPEFNGSVTGGDTLWASGYEVYDRLSPSFAKYLETLTAAHEAHYFRDAAIAFGYTIREQVRGSPGNFGDALEAVHPVIRTNPVTGWKSVYVNPEFTKRIIGVTKDESDFILNYIFSLIHQNHDLQVRFKWNKNDIAIWDNRSNFHTATYDYEKVLRVGDRVVSLGEKPYFDPRSKSRREYLEYTQSLVEQYAIRNPELKQGEYHITVAAKHELQMLRLNGALSSNEPNAIPRLNQLNSDLKKATSSPIVYGLGTNRKGVYWVTVSWATGQRFRTQLGLPPKQFHITLTSVDEHDIDKGPRSVVWVPPSLPIVKTILGHDNLDSTGSSQTEFLASLAYGLLAQYEPALAQSTAELLILSDPTNPRSFVCLGDVSTHRGLWKLAMLCFGSALKLYLGDPVNTDFKADRISTYCLKQLRRSAEHTDWGTIFTVTDQSNDDIASEEFSELPVSPTLRSYLCQFWPLSLRQYVQDIYKKSEPDQLPKRALDSRTRVFTLVPSKTASPVLLTDDTQDSHPPRVNDIADLVAGLDIRENIISRALGLRSLVQTSTQGPTHTYVRHVLPRFFRWIIPFYMALMSTPRNADDIAALASPGIGVRHILTLTEETPLPDCWFRQAATAHIRHTHVPIPNYKPPTLEQMDIILRRIREPGGSPVLVHCGGGKGRAGTVAACYLAAFGFEPIPSNLSGDATPAMSANEAIATIRLIRPGSIETTHQEEFVKYWVSALWKRNKLLLPRIPEPHATPLLIDGSVNPDADLLVLCGLPGSGKSWFSQAIVRRGGFLGKDIGGSRNLTHSWRIISQDEAGSRSTCETDIGRTGQAGSRAILDRCNPTSEERRLWIKLALWAQHPVLVWFDYEPQLCIDRAQDRERHPTLLAGPRVRTAITSVKRSFQPPSDWKSEGFQGLARITSFEASAELCKLLCPVGLLKFPRTTHILDLGAATGDDIVAESPNPIPIYTNEIVVITEKIDGANMGFSLSPSRELQVQNRSHYVNSQYHIQFKQLDSWIASHRESLYAVLDRDPAFPERYVLYGEWMAATHSIGYTKLGDLFYAFDLFDRQQIPLLRGKCSRLFLPIQTFYSLLSYAYARQFHRTMPWQNWCDRILDSIPVLQKVST</sequence>
<dbReference type="Gene3D" id="3.60.130.10">
    <property type="entry name" value="Clavaminate synthase-like"/>
    <property type="match status" value="1"/>
</dbReference>
<evidence type="ECO:0000256" key="2">
    <source>
        <dbReference type="ARBA" id="ARBA00023002"/>
    </source>
</evidence>
<keyword evidence="6" id="KW-1185">Reference proteome</keyword>
<dbReference type="InterPro" id="IPR029021">
    <property type="entry name" value="Prot-tyrosine_phosphatase-like"/>
</dbReference>
<feature type="domain" description="Tyrosine-protein phosphatase" evidence="3">
    <location>
        <begin position="563"/>
        <end position="896"/>
    </location>
</feature>
<evidence type="ECO:0000313" key="6">
    <source>
        <dbReference type="Proteomes" id="UP000044841"/>
    </source>
</evidence>
<dbReference type="InterPro" id="IPR042098">
    <property type="entry name" value="TauD-like_sf"/>
</dbReference>
<dbReference type="SUPFAM" id="SSF56091">
    <property type="entry name" value="DNA ligase/mRNA capping enzyme, catalytic domain"/>
    <property type="match status" value="1"/>
</dbReference>
<dbReference type="FunFam" id="3.90.190.10:FF:000157">
    <property type="entry name" value="Protein-tyrosine phosphatase"/>
    <property type="match status" value="1"/>
</dbReference>
<dbReference type="InterPro" id="IPR021122">
    <property type="entry name" value="RNA_ligase_dom_REL/Rnl2"/>
</dbReference>
<name>A0A0K6FZI6_9AGAM</name>
<keyword evidence="1" id="KW-0378">Hydrolase</keyword>
<dbReference type="Gene3D" id="3.40.50.300">
    <property type="entry name" value="P-loop containing nucleotide triphosphate hydrolases"/>
    <property type="match status" value="1"/>
</dbReference>
<dbReference type="SUPFAM" id="SSF52799">
    <property type="entry name" value="(Phosphotyrosine protein) phosphatases II"/>
    <property type="match status" value="1"/>
</dbReference>
<dbReference type="InterPro" id="IPR000387">
    <property type="entry name" value="Tyr_Pase_dom"/>
</dbReference>
<evidence type="ECO:0000313" key="5">
    <source>
        <dbReference type="EMBL" id="CUA71382.1"/>
    </source>
</evidence>
<dbReference type="GO" id="GO:0004725">
    <property type="term" value="F:protein tyrosine phosphatase activity"/>
    <property type="evidence" value="ECO:0007669"/>
    <property type="project" value="InterPro"/>
</dbReference>
<evidence type="ECO:0000259" key="3">
    <source>
        <dbReference type="PROSITE" id="PS50055"/>
    </source>
</evidence>
<dbReference type="PROSITE" id="PS50055">
    <property type="entry name" value="TYR_PHOSPHATASE_PTP"/>
    <property type="match status" value="1"/>
</dbReference>
<dbReference type="Gene3D" id="3.30.470.30">
    <property type="entry name" value="DNA ligase/mRNA capping enzyme"/>
    <property type="match status" value="1"/>
</dbReference>
<dbReference type="InterPro" id="IPR003595">
    <property type="entry name" value="Tyr_Pase_cat"/>
</dbReference>
<dbReference type="SUPFAM" id="SSF52540">
    <property type="entry name" value="P-loop containing nucleoside triphosphate hydrolases"/>
    <property type="match status" value="1"/>
</dbReference>
<dbReference type="PANTHER" id="PTHR43883:SF1">
    <property type="entry name" value="GLUCONOKINASE"/>
    <property type="match status" value="1"/>
</dbReference>
<dbReference type="InterPro" id="IPR000242">
    <property type="entry name" value="PTP_cat"/>
</dbReference>
<dbReference type="PANTHER" id="PTHR43883">
    <property type="entry name" value="SLR0207 PROTEIN"/>
    <property type="match status" value="1"/>
</dbReference>
<dbReference type="InterPro" id="IPR003819">
    <property type="entry name" value="TauD/TfdA-like"/>
</dbReference>
<dbReference type="SMART" id="SM00404">
    <property type="entry name" value="PTPc_motif"/>
    <property type="match status" value="1"/>
</dbReference>
<evidence type="ECO:0000259" key="4">
    <source>
        <dbReference type="PROSITE" id="PS50056"/>
    </source>
</evidence>